<dbReference type="PROSITE" id="PS50916">
    <property type="entry name" value="RABBD"/>
    <property type="match status" value="1"/>
</dbReference>
<dbReference type="GO" id="GO:0017022">
    <property type="term" value="F:myosin binding"/>
    <property type="evidence" value="ECO:0007669"/>
    <property type="project" value="TreeGrafter"/>
</dbReference>
<evidence type="ECO:0000256" key="1">
    <source>
        <dbReference type="ARBA" id="ARBA00004556"/>
    </source>
</evidence>
<evidence type="ECO:0000256" key="6">
    <source>
        <dbReference type="SAM" id="Coils"/>
    </source>
</evidence>
<dbReference type="KEGG" id="tng:GSTEN00001837G001"/>
<dbReference type="InterPro" id="IPR011011">
    <property type="entry name" value="Znf_FYVE_PHD"/>
</dbReference>
<keyword evidence="2" id="KW-0963">Cytoplasm</keyword>
<comment type="subcellular location">
    <subcellularLocation>
        <location evidence="1">Cytoplasm</location>
        <location evidence="1">Perinuclear region</location>
    </subcellularLocation>
</comment>
<dbReference type="GO" id="GO:0008270">
    <property type="term" value="F:zinc ion binding"/>
    <property type="evidence" value="ECO:0007669"/>
    <property type="project" value="UniProtKB-KW"/>
</dbReference>
<protein>
    <submittedName>
        <fullName evidence="8">(spotted green pufferfish) hypothetical protein</fullName>
    </submittedName>
</protein>
<dbReference type="FunFam" id="3.30.40.10:FF:000018">
    <property type="entry name" value="Synaptotagmin-like 5, isoform CRA_a"/>
    <property type="match status" value="1"/>
</dbReference>
<dbReference type="Gene3D" id="3.30.40.10">
    <property type="entry name" value="Zinc/RING finger domain, C3HC4 (zinc finger)"/>
    <property type="match status" value="1"/>
</dbReference>
<keyword evidence="3" id="KW-0479">Metal-binding</keyword>
<reference evidence="8" key="2">
    <citation type="submission" date="2004-02" db="EMBL/GenBank/DDBJ databases">
        <authorList>
            <consortium name="Genoscope"/>
            <consortium name="Whitehead Institute Centre for Genome Research"/>
        </authorList>
    </citation>
    <scope>NUCLEOTIDE SEQUENCE</scope>
</reference>
<dbReference type="PANTHER" id="PTHR14555:SF6">
    <property type="entry name" value="RAB EFFECTOR MYRIP"/>
    <property type="match status" value="1"/>
</dbReference>
<dbReference type="InterPro" id="IPR006788">
    <property type="entry name" value="Myrip/Melanophilin"/>
</dbReference>
<feature type="domain" description="RabBD" evidence="7">
    <location>
        <begin position="4"/>
        <end position="124"/>
    </location>
</feature>
<dbReference type="Pfam" id="PF02318">
    <property type="entry name" value="FYVE_2"/>
    <property type="match status" value="1"/>
</dbReference>
<reference evidence="8" key="1">
    <citation type="journal article" date="2004" name="Nature">
        <title>Genome duplication in the teleost fish Tetraodon nigroviridis reveals the early vertebrate proto-karyotype.</title>
        <authorList>
            <person name="Jaillon O."/>
            <person name="Aury J.-M."/>
            <person name="Brunet F."/>
            <person name="Petit J.-L."/>
            <person name="Stange-Thomann N."/>
            <person name="Mauceli E."/>
            <person name="Bouneau L."/>
            <person name="Fischer C."/>
            <person name="Ozouf-Costaz C."/>
            <person name="Bernot A."/>
            <person name="Nicaud S."/>
            <person name="Jaffe D."/>
            <person name="Fisher S."/>
            <person name="Lutfalla G."/>
            <person name="Dossat C."/>
            <person name="Segurens B."/>
            <person name="Dasilva C."/>
            <person name="Salanoubat M."/>
            <person name="Levy M."/>
            <person name="Boudet N."/>
            <person name="Castellano S."/>
            <person name="Anthouard V."/>
            <person name="Jubin C."/>
            <person name="Castelli V."/>
            <person name="Katinka M."/>
            <person name="Vacherie B."/>
            <person name="Biemont C."/>
            <person name="Skalli Z."/>
            <person name="Cattolico L."/>
            <person name="Poulain J."/>
            <person name="De Berardinis V."/>
            <person name="Cruaud C."/>
            <person name="Duprat S."/>
            <person name="Brottier P."/>
            <person name="Coutanceau J.-P."/>
            <person name="Gouzy J."/>
            <person name="Parra G."/>
            <person name="Lardier G."/>
            <person name="Chapple C."/>
            <person name="McKernan K.J."/>
            <person name="McEwan P."/>
            <person name="Bosak S."/>
            <person name="Kellis M."/>
            <person name="Volff J.-N."/>
            <person name="Guigo R."/>
            <person name="Zody M.C."/>
            <person name="Mesirov J."/>
            <person name="Lindblad-Toh K."/>
            <person name="Birren B."/>
            <person name="Nusbaum C."/>
            <person name="Kahn D."/>
            <person name="Robinson-Rechavi M."/>
            <person name="Laudet V."/>
            <person name="Schachter V."/>
            <person name="Quetier F."/>
            <person name="Saurin W."/>
            <person name="Scarpelli C."/>
            <person name="Wincker P."/>
            <person name="Lander E.S."/>
            <person name="Weissenbach J."/>
            <person name="Roest Crollius H."/>
        </authorList>
    </citation>
    <scope>NUCLEOTIDE SEQUENCE [LARGE SCALE GENOMIC DNA]</scope>
</reference>
<dbReference type="AlphaFoldDB" id="Q4TF45"/>
<evidence type="ECO:0000259" key="7">
    <source>
        <dbReference type="PROSITE" id="PS50916"/>
    </source>
</evidence>
<dbReference type="GO" id="GO:0048471">
    <property type="term" value="C:perinuclear region of cytoplasm"/>
    <property type="evidence" value="ECO:0007669"/>
    <property type="project" value="UniProtKB-SubCell"/>
</dbReference>
<keyword evidence="5" id="KW-0862">Zinc</keyword>
<dbReference type="GO" id="GO:0030864">
    <property type="term" value="C:cortical actin cytoskeleton"/>
    <property type="evidence" value="ECO:0007669"/>
    <property type="project" value="TreeGrafter"/>
</dbReference>
<organism evidence="8">
    <name type="scientific">Tetraodon nigroviridis</name>
    <name type="common">Spotted green pufferfish</name>
    <name type="synonym">Chelonodon nigroviridis</name>
    <dbReference type="NCBI Taxonomy" id="99883"/>
    <lineage>
        <taxon>Eukaryota</taxon>
        <taxon>Metazoa</taxon>
        <taxon>Chordata</taxon>
        <taxon>Craniata</taxon>
        <taxon>Vertebrata</taxon>
        <taxon>Euteleostomi</taxon>
        <taxon>Actinopterygii</taxon>
        <taxon>Neopterygii</taxon>
        <taxon>Teleostei</taxon>
        <taxon>Neoteleostei</taxon>
        <taxon>Acanthomorphata</taxon>
        <taxon>Eupercaria</taxon>
        <taxon>Tetraodontiformes</taxon>
        <taxon>Tetradontoidea</taxon>
        <taxon>Tetraodontidae</taxon>
        <taxon>Tetraodon</taxon>
    </lineage>
</organism>
<evidence type="ECO:0000256" key="4">
    <source>
        <dbReference type="ARBA" id="ARBA00022771"/>
    </source>
</evidence>
<keyword evidence="6" id="KW-0175">Coiled coil</keyword>
<dbReference type="GO" id="GO:0031267">
    <property type="term" value="F:small GTPase binding"/>
    <property type="evidence" value="ECO:0007669"/>
    <property type="project" value="InterPro"/>
</dbReference>
<evidence type="ECO:0000256" key="3">
    <source>
        <dbReference type="ARBA" id="ARBA00022723"/>
    </source>
</evidence>
<name>Q4TF45_TETNG</name>
<gene>
    <name evidence="8" type="ORF">GSTENG00001837001</name>
</gene>
<dbReference type="Pfam" id="PF04698">
    <property type="entry name" value="Rab_eff_C"/>
    <property type="match status" value="1"/>
</dbReference>
<dbReference type="InterPro" id="IPR051745">
    <property type="entry name" value="Intracell_Transport_Effector"/>
</dbReference>
<dbReference type="SUPFAM" id="SSF57903">
    <property type="entry name" value="FYVE/PHD zinc finger"/>
    <property type="match status" value="1"/>
</dbReference>
<evidence type="ECO:0000256" key="2">
    <source>
        <dbReference type="ARBA" id="ARBA00022490"/>
    </source>
</evidence>
<evidence type="ECO:0000313" key="8">
    <source>
        <dbReference type="EMBL" id="CAF88487.1"/>
    </source>
</evidence>
<feature type="coiled-coil region" evidence="6">
    <location>
        <begin position="22"/>
        <end position="49"/>
    </location>
</feature>
<dbReference type="EMBL" id="CAAE01004852">
    <property type="protein sequence ID" value="CAF88487.1"/>
    <property type="molecule type" value="Genomic_DNA"/>
</dbReference>
<dbReference type="GO" id="GO:0006886">
    <property type="term" value="P:intracellular protein transport"/>
    <property type="evidence" value="ECO:0007669"/>
    <property type="project" value="InterPro"/>
</dbReference>
<evidence type="ECO:0000256" key="5">
    <source>
        <dbReference type="ARBA" id="ARBA00022833"/>
    </source>
</evidence>
<dbReference type="InterPro" id="IPR041282">
    <property type="entry name" value="FYVE_2"/>
</dbReference>
<dbReference type="GO" id="GO:0003779">
    <property type="term" value="F:actin binding"/>
    <property type="evidence" value="ECO:0007669"/>
    <property type="project" value="TreeGrafter"/>
</dbReference>
<dbReference type="PANTHER" id="PTHR14555">
    <property type="entry name" value="MYELIN-ASSOCIATED OLIGODENDROCYTIC BASIC PROTEIN MOBP -RELATED"/>
    <property type="match status" value="1"/>
</dbReference>
<dbReference type="InterPro" id="IPR010911">
    <property type="entry name" value="Rab_BD"/>
</dbReference>
<accession>Q4TF45</accession>
<sequence>MGRKLDLSGLSDHEAEHVLQVVQRDMKLRKKEEERLSELRQELDEEGSRCLLLSRQRCFNQRCCIRCCSPFTFLLNPKRQCRDCRYNVCKACRAYSKRERGWLCSACQKSRLLKTQSLEWFYNNVRKRFRRFGSAKVLKTLYRKHLVEHSALSELTEGSPYEESVCNEGSICGSDSAFYRQTEEHSMAETLSVALRVAEEAIDEAISKAEVDASTQVTRALCGSRGRFLVVFFPQTVRKKKCKSAAEKHKTSPNLQFVPTMKHPCALESSENLKLYKKNAVEVFRMCVLLPQSLWVCVWFSRRRKMRCSTCGNTEESWWRNWLKPSWKRGLSRPSLCWTMSLPV</sequence>
<keyword evidence="4" id="KW-0863">Zinc-finger</keyword>
<dbReference type="OrthoDB" id="10072397at2759"/>
<proteinExistence type="predicted"/>
<dbReference type="InterPro" id="IPR013083">
    <property type="entry name" value="Znf_RING/FYVE/PHD"/>
</dbReference>
<comment type="caution">
    <text evidence="8">The sequence shown here is derived from an EMBL/GenBank/DDBJ whole genome shotgun (WGS) entry which is preliminary data.</text>
</comment>